<proteinExistence type="predicted"/>
<reference evidence="3" key="1">
    <citation type="journal article" date="2019" name="Int. J. Syst. Evol. Microbiol.">
        <title>The Global Catalogue of Microorganisms (GCM) 10K type strain sequencing project: providing services to taxonomists for standard genome sequencing and annotation.</title>
        <authorList>
            <consortium name="The Broad Institute Genomics Platform"/>
            <consortium name="The Broad Institute Genome Sequencing Center for Infectious Disease"/>
            <person name="Wu L."/>
            <person name="Ma J."/>
        </authorList>
    </citation>
    <scope>NUCLEOTIDE SEQUENCE [LARGE SCALE GENOMIC DNA]</scope>
    <source>
        <strain evidence="3">CCUG 53252</strain>
    </source>
</reference>
<protein>
    <submittedName>
        <fullName evidence="2">DUF3995 domain-containing protein</fullName>
    </submittedName>
</protein>
<sequence>MTRSNWFWLAALAGGAHAAISLYWALGGTGLLWTMGESFADGFASRMWLLYPVALVKFAVAIGPLWLQSRAWRPWPRLTRLASWLAAVTLIGWGGLTTVIGNLVLASVIEPVGGYDRGAMIGHAWLWDPLFAVWGVALLVGLARTRRR</sequence>
<evidence type="ECO:0000256" key="1">
    <source>
        <dbReference type="SAM" id="Phobius"/>
    </source>
</evidence>
<gene>
    <name evidence="2" type="ORF">ACFORJ_02010</name>
</gene>
<comment type="caution">
    <text evidence="2">The sequence shown here is derived from an EMBL/GenBank/DDBJ whole genome shotgun (WGS) entry which is preliminary data.</text>
</comment>
<evidence type="ECO:0000313" key="2">
    <source>
        <dbReference type="EMBL" id="MFC3848944.1"/>
    </source>
</evidence>
<dbReference type="RefSeq" id="WP_290291629.1">
    <property type="nucleotide sequence ID" value="NZ_CP047211.1"/>
</dbReference>
<accession>A0ABV7ZMI3</accession>
<feature type="transmembrane region" description="Helical" evidence="1">
    <location>
        <begin position="81"/>
        <end position="104"/>
    </location>
</feature>
<keyword evidence="1" id="KW-1133">Transmembrane helix</keyword>
<name>A0ABV7ZMI3_9CORY</name>
<dbReference type="Proteomes" id="UP001595751">
    <property type="component" value="Unassembled WGS sequence"/>
</dbReference>
<organism evidence="2 3">
    <name type="scientific">Corynebacterium hansenii</name>
    <dbReference type="NCBI Taxonomy" id="394964"/>
    <lineage>
        <taxon>Bacteria</taxon>
        <taxon>Bacillati</taxon>
        <taxon>Actinomycetota</taxon>
        <taxon>Actinomycetes</taxon>
        <taxon>Mycobacteriales</taxon>
        <taxon>Corynebacteriaceae</taxon>
        <taxon>Corynebacterium</taxon>
    </lineage>
</organism>
<dbReference type="InterPro" id="IPR025058">
    <property type="entry name" value="DUF3995"/>
</dbReference>
<dbReference type="Pfam" id="PF13160">
    <property type="entry name" value="DUF3995"/>
    <property type="match status" value="1"/>
</dbReference>
<keyword evidence="1" id="KW-0812">Transmembrane</keyword>
<keyword evidence="1" id="KW-0472">Membrane</keyword>
<evidence type="ECO:0000313" key="3">
    <source>
        <dbReference type="Proteomes" id="UP001595751"/>
    </source>
</evidence>
<keyword evidence="3" id="KW-1185">Reference proteome</keyword>
<dbReference type="EMBL" id="JBHRZN010000001">
    <property type="protein sequence ID" value="MFC3848944.1"/>
    <property type="molecule type" value="Genomic_DNA"/>
</dbReference>
<feature type="transmembrane region" description="Helical" evidence="1">
    <location>
        <begin position="124"/>
        <end position="143"/>
    </location>
</feature>
<feature type="transmembrane region" description="Helical" evidence="1">
    <location>
        <begin position="48"/>
        <end position="69"/>
    </location>
</feature>